<protein>
    <submittedName>
        <fullName evidence="1">Putative secreted protein</fullName>
    </submittedName>
</protein>
<dbReference type="AlphaFoldDB" id="A0A6B0TV44"/>
<dbReference type="EMBL" id="GIFC01001095">
    <property type="protein sequence ID" value="MXU83178.1"/>
    <property type="molecule type" value="Transcribed_RNA"/>
</dbReference>
<accession>A0A6B0TV44</accession>
<reference evidence="1" key="1">
    <citation type="submission" date="2019-12" db="EMBL/GenBank/DDBJ databases">
        <title>An insight into the sialome of adult female Ixodes ricinus ticks feeding for 6 days.</title>
        <authorList>
            <person name="Perner J."/>
            <person name="Ribeiro J.M.C."/>
        </authorList>
    </citation>
    <scope>NUCLEOTIDE SEQUENCE</scope>
    <source>
        <strain evidence="1">Semi-engorged</strain>
        <tissue evidence="1">Salivary glands</tissue>
    </source>
</reference>
<name>A0A6B0TV44_IXORI</name>
<sequence length="74" mass="7846">MTIVLLGFSAPSALRSTFCIFPQPDTTHSPLPTVIASHWTRSPTALPALPAKSLLQSIDVFTSVLKCTLPAPDA</sequence>
<proteinExistence type="predicted"/>
<evidence type="ECO:0000313" key="1">
    <source>
        <dbReference type="EMBL" id="MXU83178.1"/>
    </source>
</evidence>
<organism evidence="1">
    <name type="scientific">Ixodes ricinus</name>
    <name type="common">Common tick</name>
    <name type="synonym">Acarus ricinus</name>
    <dbReference type="NCBI Taxonomy" id="34613"/>
    <lineage>
        <taxon>Eukaryota</taxon>
        <taxon>Metazoa</taxon>
        <taxon>Ecdysozoa</taxon>
        <taxon>Arthropoda</taxon>
        <taxon>Chelicerata</taxon>
        <taxon>Arachnida</taxon>
        <taxon>Acari</taxon>
        <taxon>Parasitiformes</taxon>
        <taxon>Ixodida</taxon>
        <taxon>Ixodoidea</taxon>
        <taxon>Ixodidae</taxon>
        <taxon>Ixodinae</taxon>
        <taxon>Ixodes</taxon>
    </lineage>
</organism>